<feature type="region of interest" description="Disordered" evidence="1">
    <location>
        <begin position="1"/>
        <end position="28"/>
    </location>
</feature>
<keyword evidence="2" id="KW-0812">Transmembrane</keyword>
<evidence type="ECO:0008006" key="5">
    <source>
        <dbReference type="Google" id="ProtNLM"/>
    </source>
</evidence>
<feature type="compositionally biased region" description="Low complexity" evidence="1">
    <location>
        <begin position="1"/>
        <end position="24"/>
    </location>
</feature>
<evidence type="ECO:0000313" key="4">
    <source>
        <dbReference type="Proteomes" id="UP001597280"/>
    </source>
</evidence>
<comment type="caution">
    <text evidence="3">The sequence shown here is derived from an EMBL/GenBank/DDBJ whole genome shotgun (WGS) entry which is preliminary data.</text>
</comment>
<evidence type="ECO:0000256" key="1">
    <source>
        <dbReference type="SAM" id="MobiDB-lite"/>
    </source>
</evidence>
<organism evidence="3 4">
    <name type="scientific">Brachybacterium rhamnosum</name>
    <dbReference type="NCBI Taxonomy" id="173361"/>
    <lineage>
        <taxon>Bacteria</taxon>
        <taxon>Bacillati</taxon>
        <taxon>Actinomycetota</taxon>
        <taxon>Actinomycetes</taxon>
        <taxon>Micrococcales</taxon>
        <taxon>Dermabacteraceae</taxon>
        <taxon>Brachybacterium</taxon>
    </lineage>
</organism>
<feature type="transmembrane region" description="Helical" evidence="2">
    <location>
        <begin position="47"/>
        <end position="69"/>
    </location>
</feature>
<keyword evidence="4" id="KW-1185">Reference proteome</keyword>
<name>A0ABW4PUT1_9MICO</name>
<gene>
    <name evidence="3" type="ORF">ACFSDA_02375</name>
</gene>
<keyword evidence="2" id="KW-0472">Membrane</keyword>
<evidence type="ECO:0000313" key="3">
    <source>
        <dbReference type="EMBL" id="MFD1833910.1"/>
    </source>
</evidence>
<dbReference type="EMBL" id="JBHUFL010000001">
    <property type="protein sequence ID" value="MFD1833910.1"/>
    <property type="molecule type" value="Genomic_DNA"/>
</dbReference>
<dbReference type="RefSeq" id="WP_343906312.1">
    <property type="nucleotide sequence ID" value="NZ_BAAAIS010000005.1"/>
</dbReference>
<reference evidence="4" key="1">
    <citation type="journal article" date="2019" name="Int. J. Syst. Evol. Microbiol.">
        <title>The Global Catalogue of Microorganisms (GCM) 10K type strain sequencing project: providing services to taxonomists for standard genome sequencing and annotation.</title>
        <authorList>
            <consortium name="The Broad Institute Genomics Platform"/>
            <consortium name="The Broad Institute Genome Sequencing Center for Infectious Disease"/>
            <person name="Wu L."/>
            <person name="Ma J."/>
        </authorList>
    </citation>
    <scope>NUCLEOTIDE SEQUENCE [LARGE SCALE GENOMIC DNA]</scope>
    <source>
        <strain evidence="4">JCM 11650</strain>
    </source>
</reference>
<keyword evidence="2" id="KW-1133">Transmembrane helix</keyword>
<evidence type="ECO:0000256" key="2">
    <source>
        <dbReference type="SAM" id="Phobius"/>
    </source>
</evidence>
<sequence length="113" mass="11590">MNDTSHPASPSTPATAPVAPAAEDAPTESELAGATTLYKRTGRVPTLGFWIVIAFLAPVLVALIVSPFLQLGGLAGAVTLALDAALFVGVPLAAIVCLVEMLVLRARSRRAGR</sequence>
<proteinExistence type="predicted"/>
<protein>
    <recommendedName>
        <fullName evidence="5">DUF4282 domain-containing protein</fullName>
    </recommendedName>
</protein>
<dbReference type="Proteomes" id="UP001597280">
    <property type="component" value="Unassembled WGS sequence"/>
</dbReference>
<feature type="transmembrane region" description="Helical" evidence="2">
    <location>
        <begin position="81"/>
        <end position="104"/>
    </location>
</feature>
<accession>A0ABW4PUT1</accession>